<dbReference type="SMART" id="SM00671">
    <property type="entry name" value="SEL1"/>
    <property type="match status" value="6"/>
</dbReference>
<evidence type="ECO:0000313" key="2">
    <source>
        <dbReference type="Proteomes" id="UP000294835"/>
    </source>
</evidence>
<keyword evidence="2" id="KW-1185">Reference proteome</keyword>
<organism evidence="1 2">
    <name type="scientific">Rhodovulum marinum</name>
    <dbReference type="NCBI Taxonomy" id="320662"/>
    <lineage>
        <taxon>Bacteria</taxon>
        <taxon>Pseudomonadati</taxon>
        <taxon>Pseudomonadota</taxon>
        <taxon>Alphaproteobacteria</taxon>
        <taxon>Rhodobacterales</taxon>
        <taxon>Paracoccaceae</taxon>
        <taxon>Rhodovulum</taxon>
    </lineage>
</organism>
<dbReference type="RefSeq" id="WP_165915588.1">
    <property type="nucleotide sequence ID" value="NZ_SLXP01000007.1"/>
</dbReference>
<dbReference type="InterPro" id="IPR050767">
    <property type="entry name" value="Sel1_AlgK"/>
</dbReference>
<comment type="caution">
    <text evidence="1">The sequence shown here is derived from an EMBL/GenBank/DDBJ whole genome shotgun (WGS) entry which is preliminary data.</text>
</comment>
<protein>
    <submittedName>
        <fullName evidence="1">TPR repeat protein</fullName>
    </submittedName>
</protein>
<name>A0A4R2PZ03_9RHOB</name>
<gene>
    <name evidence="1" type="ORF">EV662_107205</name>
</gene>
<dbReference type="InterPro" id="IPR011990">
    <property type="entry name" value="TPR-like_helical_dom_sf"/>
</dbReference>
<reference evidence="1 2" key="1">
    <citation type="submission" date="2019-03" db="EMBL/GenBank/DDBJ databases">
        <title>Genomic Encyclopedia of Type Strains, Phase IV (KMG-IV): sequencing the most valuable type-strain genomes for metagenomic binning, comparative biology and taxonomic classification.</title>
        <authorList>
            <person name="Goeker M."/>
        </authorList>
    </citation>
    <scope>NUCLEOTIDE SEQUENCE [LARGE SCALE GENOMIC DNA]</scope>
    <source>
        <strain evidence="1 2">DSM 18063</strain>
    </source>
</reference>
<dbReference type="InterPro" id="IPR006597">
    <property type="entry name" value="Sel1-like"/>
</dbReference>
<proteinExistence type="predicted"/>
<evidence type="ECO:0000313" key="1">
    <source>
        <dbReference type="EMBL" id="TCP40594.1"/>
    </source>
</evidence>
<dbReference type="PANTHER" id="PTHR11102:SF160">
    <property type="entry name" value="ERAD-ASSOCIATED E3 UBIQUITIN-PROTEIN LIGASE COMPONENT HRD3"/>
    <property type="match status" value="1"/>
</dbReference>
<dbReference type="Gene3D" id="1.25.40.10">
    <property type="entry name" value="Tetratricopeptide repeat domain"/>
    <property type="match status" value="2"/>
</dbReference>
<dbReference type="Proteomes" id="UP000294835">
    <property type="component" value="Unassembled WGS sequence"/>
</dbReference>
<sequence length="459" mass="48702">MAGAQTLDVPALIAAAQAGDPEAQRMVGEARVYGLGGAQDVPAGIALLEQAAQAGDLRAKASLGKILLDGFYLPAEPDRALPLLDEAAQAGDTRARTALGAALLWGDVTAPDPDRARALLQQAAQAGDVEALRILGEQLVQGWVMAPDTRTGLAMLEQAAATGDTGAQVALGAVLLDGPGVDHNIPRAVELFESAARAGDGAGLETYGAWLMWGQRDPARAETLLRRAGEMGRASAWTTLAEGAMYGYLPPNSRAKFAGFADRARAAGQDRIAVLDAERRMWGIGMRASGPKSRALLEQAAEAGNPDALRFLVRLLRDGNGMNVARDRAAARALLDRFADLLSPAERARLALTIDISATRQTARYPALADRLERDHQRLGLALARDLYAANPNFAIYLLQRDMARRGIYAGPLDALATSDTLRALHSDCMARLPDRWQCGENVMDVSVIGPLLARRSPG</sequence>
<dbReference type="EMBL" id="SLXP01000007">
    <property type="protein sequence ID" value="TCP40594.1"/>
    <property type="molecule type" value="Genomic_DNA"/>
</dbReference>
<dbReference type="PANTHER" id="PTHR11102">
    <property type="entry name" value="SEL-1-LIKE PROTEIN"/>
    <property type="match status" value="1"/>
</dbReference>
<accession>A0A4R2PZ03</accession>
<dbReference type="Pfam" id="PF08238">
    <property type="entry name" value="Sel1"/>
    <property type="match status" value="6"/>
</dbReference>
<dbReference type="AlphaFoldDB" id="A0A4R2PZ03"/>
<dbReference type="SUPFAM" id="SSF81901">
    <property type="entry name" value="HCP-like"/>
    <property type="match status" value="2"/>
</dbReference>